<dbReference type="AlphaFoldDB" id="X1KTA4"/>
<name>X1KTA4_9ZZZZ</name>
<evidence type="ECO:0000313" key="1">
    <source>
        <dbReference type="EMBL" id="GAH93384.1"/>
    </source>
</evidence>
<organism evidence="1">
    <name type="scientific">marine sediment metagenome</name>
    <dbReference type="NCBI Taxonomy" id="412755"/>
    <lineage>
        <taxon>unclassified sequences</taxon>
        <taxon>metagenomes</taxon>
        <taxon>ecological metagenomes</taxon>
    </lineage>
</organism>
<feature type="non-terminal residue" evidence="1">
    <location>
        <position position="1"/>
    </location>
</feature>
<accession>X1KTA4</accession>
<protein>
    <submittedName>
        <fullName evidence="1">Uncharacterized protein</fullName>
    </submittedName>
</protein>
<gene>
    <name evidence="1" type="ORF">S03H2_68953</name>
</gene>
<sequence length="35" mass="3920">FILNYDETVPSIGQIYSGKILNLYTDSLNLKTGKT</sequence>
<reference evidence="1" key="1">
    <citation type="journal article" date="2014" name="Front. Microbiol.">
        <title>High frequency of phylogenetically diverse reductive dehalogenase-homologous genes in deep subseafloor sedimentary metagenomes.</title>
        <authorList>
            <person name="Kawai M."/>
            <person name="Futagami T."/>
            <person name="Toyoda A."/>
            <person name="Takaki Y."/>
            <person name="Nishi S."/>
            <person name="Hori S."/>
            <person name="Arai W."/>
            <person name="Tsubouchi T."/>
            <person name="Morono Y."/>
            <person name="Uchiyama I."/>
            <person name="Ito T."/>
            <person name="Fujiyama A."/>
            <person name="Inagaki F."/>
            <person name="Takami H."/>
        </authorList>
    </citation>
    <scope>NUCLEOTIDE SEQUENCE</scope>
    <source>
        <strain evidence="1">Expedition CK06-06</strain>
    </source>
</reference>
<dbReference type="EMBL" id="BARU01045446">
    <property type="protein sequence ID" value="GAH93384.1"/>
    <property type="molecule type" value="Genomic_DNA"/>
</dbReference>
<comment type="caution">
    <text evidence="1">The sequence shown here is derived from an EMBL/GenBank/DDBJ whole genome shotgun (WGS) entry which is preliminary data.</text>
</comment>
<proteinExistence type="predicted"/>